<keyword evidence="2" id="KW-1185">Reference proteome</keyword>
<dbReference type="RefSeq" id="WP_153472534.1">
    <property type="nucleotide sequence ID" value="NZ_QYAZ01000002.1"/>
</dbReference>
<reference evidence="1 2" key="1">
    <citation type="submission" date="2018-09" db="EMBL/GenBank/DDBJ databases">
        <title>Genome sequence and characterization of the bcs clusters for the production of nanocellulose from the low pH resistant strain Komagataeibacter medellinensis ID13488.</title>
        <authorList>
            <person name="Hernandez-Arriaga A.M."/>
            <person name="Del Cerro C."/>
            <person name="Urbina L."/>
            <person name="Eceiza A."/>
            <person name="Retegi A."/>
            <person name="Prieto M.A."/>
        </authorList>
    </citation>
    <scope>NUCLEOTIDE SEQUENCE [LARGE SCALE GENOMIC DNA]</scope>
    <source>
        <strain evidence="1 2">ID13488</strain>
    </source>
</reference>
<accession>A0ABQ6VRH3</accession>
<dbReference type="EMBL" id="QYAZ01000002">
    <property type="protein sequence ID" value="KAB8122525.1"/>
    <property type="molecule type" value="Genomic_DNA"/>
</dbReference>
<comment type="caution">
    <text evidence="1">The sequence shown here is derived from an EMBL/GenBank/DDBJ whole genome shotgun (WGS) entry which is preliminary data.</text>
</comment>
<sequence>MDRQIVYPAQIPLDSDQLNAQRNAYVGLGQLAAMAYGWSTVAASGFACTAGTGLAVTIAPGSLLAPGVVDGTAYGTLAAVGSALVRQYVSRDPLTLGVPGAGATYTVYATPTTIDGDDTVLPFYNAVDPAVTYAGADNSGNTAPTVRQDVAQVGIGTSVPAGAYPLWAITVPAGATSITADMIAQSDAAPFYDTIPQLQAAKQDALGFVPVSGQWAMGTTAYQVLGLTYLISAERPQYFYQDSRGTQYAGGTLALESDVTSEASARESADAGLQGNINAEAAARASADAKLVSGVWAMGTTAYQITGLTYLISAGRPQYYYEDGSGNQYAGGTLALESDVTSEASARESADAGLQGNINAEAAARASADAKLVSGVWAMGTTAYQITGLTYLISAGRPQYYYEDGSGNQYAGGTLALESDVTSEASARESADAGLQGNINAEAAARASADAKLVSGVWAMGTTAYQITGLTHLIADGRPQYFYEDSSGGQHTGGELMLRSDVTVTKFSNGSTRYTNSSAGTYVEHWFNVAAQDQQEIGFPTALSRVDSLQLTIDMGYSNTSPKSVAANYVEGTLTGTGFKASLKTPAESDQAAGGMLNVYVAGWL</sequence>
<evidence type="ECO:0000313" key="1">
    <source>
        <dbReference type="EMBL" id="KAB8122525.1"/>
    </source>
</evidence>
<gene>
    <name evidence="1" type="ORF">D3W54_15215</name>
</gene>
<evidence type="ECO:0000313" key="2">
    <source>
        <dbReference type="Proteomes" id="UP000427842"/>
    </source>
</evidence>
<protein>
    <submittedName>
        <fullName evidence="1">Uncharacterized protein</fullName>
    </submittedName>
</protein>
<organism evidence="1 2">
    <name type="scientific">Komagataeibacter medellinensis</name>
    <dbReference type="NCBI Taxonomy" id="1177712"/>
    <lineage>
        <taxon>Bacteria</taxon>
        <taxon>Pseudomonadati</taxon>
        <taxon>Pseudomonadota</taxon>
        <taxon>Alphaproteobacteria</taxon>
        <taxon>Acetobacterales</taxon>
        <taxon>Acetobacteraceae</taxon>
        <taxon>Komagataeibacter</taxon>
    </lineage>
</organism>
<name>A0ABQ6VRH3_9PROT</name>
<dbReference type="Proteomes" id="UP000427842">
    <property type="component" value="Unassembled WGS sequence"/>
</dbReference>
<proteinExistence type="predicted"/>